<comment type="caution">
    <text evidence="1">The sequence shown here is derived from an EMBL/GenBank/DDBJ whole genome shotgun (WGS) entry which is preliminary data.</text>
</comment>
<name>A0ACC1CZ69_9NEOP</name>
<gene>
    <name evidence="1" type="ORF">K1T71_007959</name>
</gene>
<evidence type="ECO:0000313" key="1">
    <source>
        <dbReference type="EMBL" id="KAJ0176780.1"/>
    </source>
</evidence>
<keyword evidence="2" id="KW-1185">Reference proteome</keyword>
<protein>
    <submittedName>
        <fullName evidence="1">Uncharacterized protein</fullName>
    </submittedName>
</protein>
<reference evidence="1 2" key="1">
    <citation type="journal article" date="2021" name="Front. Genet.">
        <title>Chromosome-Level Genome Assembly Reveals Significant Gene Expansion in the Toll and IMD Signaling Pathways of Dendrolimus kikuchii.</title>
        <authorList>
            <person name="Zhou J."/>
            <person name="Wu P."/>
            <person name="Xiong Z."/>
            <person name="Liu N."/>
            <person name="Zhao N."/>
            <person name="Ji M."/>
            <person name="Qiu Y."/>
            <person name="Yang B."/>
        </authorList>
    </citation>
    <scope>NUCLEOTIDE SEQUENCE [LARGE SCALE GENOMIC DNA]</scope>
    <source>
        <strain evidence="1">Ann1</strain>
    </source>
</reference>
<dbReference type="Proteomes" id="UP000824533">
    <property type="component" value="Linkage Group LG13"/>
</dbReference>
<proteinExistence type="predicted"/>
<accession>A0ACC1CZ69</accession>
<dbReference type="EMBL" id="CM034399">
    <property type="protein sequence ID" value="KAJ0176780.1"/>
    <property type="molecule type" value="Genomic_DNA"/>
</dbReference>
<organism evidence="1 2">
    <name type="scientific">Dendrolimus kikuchii</name>
    <dbReference type="NCBI Taxonomy" id="765133"/>
    <lineage>
        <taxon>Eukaryota</taxon>
        <taxon>Metazoa</taxon>
        <taxon>Ecdysozoa</taxon>
        <taxon>Arthropoda</taxon>
        <taxon>Hexapoda</taxon>
        <taxon>Insecta</taxon>
        <taxon>Pterygota</taxon>
        <taxon>Neoptera</taxon>
        <taxon>Endopterygota</taxon>
        <taxon>Lepidoptera</taxon>
        <taxon>Glossata</taxon>
        <taxon>Ditrysia</taxon>
        <taxon>Bombycoidea</taxon>
        <taxon>Lasiocampidae</taxon>
        <taxon>Dendrolimus</taxon>
    </lineage>
</organism>
<sequence>MEDIINIKECQKRVVLITDCDTGFGIAMLEILIKDGNIAIAFGKDEEIINKTKKKLQNVLENSVKGTFVLLKCDIINTQQLEESFNYIQQKYQGIDILINNASCNIDCQVSSGSFEDFNQIIDTNINALVACTNFASKLMLNRKFTSHIINMNDIKAYEIPDEANKSIYLATKASVTSINEILRYEFRHTKANIKVTNVACGGFDEDYSEDPTSKQQDLVAVVLGIINTSEHLHVHEILIEWESEY</sequence>
<evidence type="ECO:0000313" key="2">
    <source>
        <dbReference type="Proteomes" id="UP000824533"/>
    </source>
</evidence>